<evidence type="ECO:0000256" key="7">
    <source>
        <dbReference type="ARBA" id="ARBA00022927"/>
    </source>
</evidence>
<feature type="region of interest" description="Disordered" evidence="10">
    <location>
        <begin position="104"/>
        <end position="181"/>
    </location>
</feature>
<dbReference type="GO" id="GO:0098797">
    <property type="term" value="C:plasma membrane protein complex"/>
    <property type="evidence" value="ECO:0007669"/>
    <property type="project" value="TreeGrafter"/>
</dbReference>
<evidence type="ECO:0000313" key="13">
    <source>
        <dbReference type="EMBL" id="BAT71226.1"/>
    </source>
</evidence>
<keyword evidence="5" id="KW-0997">Cell inner membrane</keyword>
<accession>A0A0S3QSB1</accession>
<evidence type="ECO:0000256" key="8">
    <source>
        <dbReference type="ARBA" id="ARBA00022989"/>
    </source>
</evidence>
<sequence length="333" mass="37837">MGEELERKLTFFTISLLLHVLAILLFNQMVNLTEPINKLLQKTKKEKVVYVKILDIPKPKKPETAKEKNTPIISQYTTRKKGPLGKQEKSILSGSAPVLKPQWGVPFETGGLPPAKLAKAETQKQKPKKQRESKKTEKKSKTEKNKKEKGETTKAKKTTKKEERKPQKQEPKAQEKKVKVSVKTKIAKVPIPPLPKRKLPLIDPRLISKESRKIVPQMGEGESVEISLDTTESKYISYFKHIRDKIYLVWRYPPEAATAGISGVVRILFVINRDGSLKEVRVLESSGYSILDKAAVNAIIAAAPFGPFPKDWTEKELRIRGRFIYTLYSRSPF</sequence>
<evidence type="ECO:0000256" key="6">
    <source>
        <dbReference type="ARBA" id="ARBA00022692"/>
    </source>
</evidence>
<keyword evidence="3" id="KW-0813">Transport</keyword>
<feature type="compositionally biased region" description="Basic and acidic residues" evidence="10">
    <location>
        <begin position="60"/>
        <end position="69"/>
    </location>
</feature>
<comment type="similarity">
    <text evidence="2">Belongs to the TonB family.</text>
</comment>
<dbReference type="InterPro" id="IPR006260">
    <property type="entry name" value="TonB/TolA_C"/>
</dbReference>
<keyword evidence="8 11" id="KW-1133">Transmembrane helix</keyword>
<organism evidence="13 14">
    <name type="scientific">Thermosulfidibacter takaii (strain DSM 17441 / JCM 13301 / NBRC 103674 / ABI70S6)</name>
    <dbReference type="NCBI Taxonomy" id="1298851"/>
    <lineage>
        <taxon>Bacteria</taxon>
        <taxon>Pseudomonadati</taxon>
        <taxon>Thermosulfidibacterota</taxon>
        <taxon>Thermosulfidibacteria</taxon>
        <taxon>Thermosulfidibacterales</taxon>
        <taxon>Thermosulfidibacteraceae</taxon>
    </lineage>
</organism>
<dbReference type="PANTHER" id="PTHR33446">
    <property type="entry name" value="PROTEIN TONB-RELATED"/>
    <property type="match status" value="1"/>
</dbReference>
<protein>
    <recommendedName>
        <fullName evidence="12">TonB C-terminal domain-containing protein</fullName>
    </recommendedName>
</protein>
<dbReference type="OrthoDB" id="9803361at2"/>
<dbReference type="PANTHER" id="PTHR33446:SF2">
    <property type="entry name" value="PROTEIN TONB"/>
    <property type="match status" value="1"/>
</dbReference>
<keyword evidence="4" id="KW-1003">Cell membrane</keyword>
<reference evidence="14" key="1">
    <citation type="journal article" date="2018" name="Science">
        <title>A primordial and reversible TCA cycle in a facultatively chemolithoautotrophic thermophile.</title>
        <authorList>
            <person name="Nunoura T."/>
            <person name="Chikaraishi Y."/>
            <person name="Izaki R."/>
            <person name="Suwa T."/>
            <person name="Sato T."/>
            <person name="Harada T."/>
            <person name="Mori K."/>
            <person name="Kato Y."/>
            <person name="Miyazaki M."/>
            <person name="Shimamura S."/>
            <person name="Yanagawa K."/>
            <person name="Shuto A."/>
            <person name="Ohkouchi N."/>
            <person name="Fujita N."/>
            <person name="Takaki Y."/>
            <person name="Atomi H."/>
            <person name="Takai K."/>
        </authorList>
    </citation>
    <scope>NUCLEOTIDE SEQUENCE [LARGE SCALE GENOMIC DNA]</scope>
    <source>
        <strain evidence="14">DSM 17441 / JCM 13301 / NBRC 103674 / ABI70S6</strain>
    </source>
</reference>
<feature type="domain" description="TonB C-terminal" evidence="12">
    <location>
        <begin position="237"/>
        <end position="333"/>
    </location>
</feature>
<evidence type="ECO:0000256" key="4">
    <source>
        <dbReference type="ARBA" id="ARBA00022475"/>
    </source>
</evidence>
<dbReference type="Pfam" id="PF03544">
    <property type="entry name" value="TonB_C"/>
    <property type="match status" value="1"/>
</dbReference>
<evidence type="ECO:0000256" key="1">
    <source>
        <dbReference type="ARBA" id="ARBA00004383"/>
    </source>
</evidence>
<dbReference type="KEGG" id="ttk:TST_0418"/>
<evidence type="ECO:0000313" key="14">
    <source>
        <dbReference type="Proteomes" id="UP000063234"/>
    </source>
</evidence>
<dbReference type="RefSeq" id="WP_068549146.1">
    <property type="nucleotide sequence ID" value="NZ_AP013035.1"/>
</dbReference>
<keyword evidence="9 11" id="KW-0472">Membrane</keyword>
<evidence type="ECO:0000256" key="5">
    <source>
        <dbReference type="ARBA" id="ARBA00022519"/>
    </source>
</evidence>
<feature type="transmembrane region" description="Helical" evidence="11">
    <location>
        <begin position="9"/>
        <end position="30"/>
    </location>
</feature>
<keyword evidence="7" id="KW-0653">Protein transport</keyword>
<feature type="compositionally biased region" description="Basic and acidic residues" evidence="10">
    <location>
        <begin position="133"/>
        <end position="178"/>
    </location>
</feature>
<dbReference type="EMBL" id="AP013035">
    <property type="protein sequence ID" value="BAT71226.1"/>
    <property type="molecule type" value="Genomic_DNA"/>
</dbReference>
<keyword evidence="6 11" id="KW-0812">Transmembrane</keyword>
<dbReference type="Proteomes" id="UP000063234">
    <property type="component" value="Chromosome"/>
</dbReference>
<name>A0A0S3QSB1_THET7</name>
<dbReference type="GO" id="GO:0015031">
    <property type="term" value="P:protein transport"/>
    <property type="evidence" value="ECO:0007669"/>
    <property type="project" value="UniProtKB-KW"/>
</dbReference>
<dbReference type="AlphaFoldDB" id="A0A0S3QSB1"/>
<evidence type="ECO:0000256" key="11">
    <source>
        <dbReference type="SAM" id="Phobius"/>
    </source>
</evidence>
<evidence type="ECO:0000256" key="10">
    <source>
        <dbReference type="SAM" id="MobiDB-lite"/>
    </source>
</evidence>
<evidence type="ECO:0000256" key="3">
    <source>
        <dbReference type="ARBA" id="ARBA00022448"/>
    </source>
</evidence>
<dbReference type="GO" id="GO:0031992">
    <property type="term" value="F:energy transducer activity"/>
    <property type="evidence" value="ECO:0007669"/>
    <property type="project" value="TreeGrafter"/>
</dbReference>
<dbReference type="SUPFAM" id="SSF74653">
    <property type="entry name" value="TolA/TonB C-terminal domain"/>
    <property type="match status" value="1"/>
</dbReference>
<dbReference type="InterPro" id="IPR037682">
    <property type="entry name" value="TonB_C"/>
</dbReference>
<dbReference type="GO" id="GO:0055085">
    <property type="term" value="P:transmembrane transport"/>
    <property type="evidence" value="ECO:0007669"/>
    <property type="project" value="InterPro"/>
</dbReference>
<keyword evidence="14" id="KW-1185">Reference proteome</keyword>
<dbReference type="NCBIfam" id="TIGR01352">
    <property type="entry name" value="tonB_Cterm"/>
    <property type="match status" value="1"/>
</dbReference>
<evidence type="ECO:0000256" key="2">
    <source>
        <dbReference type="ARBA" id="ARBA00006555"/>
    </source>
</evidence>
<dbReference type="STRING" id="1298851.TST_0418"/>
<evidence type="ECO:0000259" key="12">
    <source>
        <dbReference type="PROSITE" id="PS52015"/>
    </source>
</evidence>
<gene>
    <name evidence="13" type="ORF">TST_0418</name>
</gene>
<dbReference type="InterPro" id="IPR051045">
    <property type="entry name" value="TonB-dependent_transducer"/>
</dbReference>
<comment type="subcellular location">
    <subcellularLocation>
        <location evidence="1">Cell inner membrane</location>
        <topology evidence="1">Single-pass membrane protein</topology>
        <orientation evidence="1">Periplasmic side</orientation>
    </subcellularLocation>
</comment>
<dbReference type="Gene3D" id="3.30.1150.10">
    <property type="match status" value="1"/>
</dbReference>
<feature type="region of interest" description="Disordered" evidence="10">
    <location>
        <begin position="60"/>
        <end position="89"/>
    </location>
</feature>
<evidence type="ECO:0000256" key="9">
    <source>
        <dbReference type="ARBA" id="ARBA00023136"/>
    </source>
</evidence>
<proteinExistence type="inferred from homology"/>
<dbReference type="PROSITE" id="PS52015">
    <property type="entry name" value="TONB_CTD"/>
    <property type="match status" value="1"/>
</dbReference>